<evidence type="ECO:0000259" key="4">
    <source>
        <dbReference type="PROSITE" id="PS51767"/>
    </source>
</evidence>
<dbReference type="InterPro" id="IPR001461">
    <property type="entry name" value="Aspartic_peptidase_A1"/>
</dbReference>
<evidence type="ECO:0000256" key="1">
    <source>
        <dbReference type="ARBA" id="ARBA00007447"/>
    </source>
</evidence>
<dbReference type="PANTHER" id="PTHR47966">
    <property type="entry name" value="BETA-SITE APP-CLEAVING ENZYME, ISOFORM A-RELATED"/>
    <property type="match status" value="1"/>
</dbReference>
<proteinExistence type="inferred from homology"/>
<sequence length="336" mass="36498">MRVIAGLLTVVLWIKVSQAEVLKLSLTHVQSKRMRSIKEDYYRQSTSKLLVILDTGSSNLWIPDSECNANATCNNYCSISSLYCVYQCDSYCCIGSNSTKTSCDKKSRFDRNASSTYEKDGRSFAIHYGTGFADGFMGRDTLGLGAAGSPQLLIQNQTFARPLLSPISGADPPLINAINQGLLEEPIFTVYLTSTNNTEGLPSPGGLFTYGGLDNENCGPVIDYVNLSSTTYYQFPIEGVHVGDKYIIKGIAEAVGAKYDSSIQLYTVGCQAEFPPVVFTINGKQYSLTSDVLTVQLKENECILGISPSGGGLVEMEDLTGYWVTLLSANTAIFLI</sequence>
<keyword evidence="5" id="KW-1185">Reference proteome</keyword>
<protein>
    <submittedName>
        <fullName evidence="6">Peptidase A1 domain-containing protein</fullName>
    </submittedName>
</protein>
<evidence type="ECO:0000313" key="5">
    <source>
        <dbReference type="Proteomes" id="UP000887574"/>
    </source>
</evidence>
<dbReference type="GO" id="GO:0005764">
    <property type="term" value="C:lysosome"/>
    <property type="evidence" value="ECO:0007669"/>
    <property type="project" value="TreeGrafter"/>
</dbReference>
<dbReference type="PROSITE" id="PS51767">
    <property type="entry name" value="PEPTIDASE_A1"/>
    <property type="match status" value="1"/>
</dbReference>
<keyword evidence="2" id="KW-1015">Disulfide bond</keyword>
<dbReference type="Gene3D" id="2.40.70.10">
    <property type="entry name" value="Acid Proteases"/>
    <property type="match status" value="3"/>
</dbReference>
<dbReference type="AlphaFoldDB" id="A0A915E7C8"/>
<name>A0A915E7C8_9BILA</name>
<feature type="chain" id="PRO_5037449199" evidence="3">
    <location>
        <begin position="20"/>
        <end position="336"/>
    </location>
</feature>
<accession>A0A915E7C8</accession>
<dbReference type="InterPro" id="IPR001969">
    <property type="entry name" value="Aspartic_peptidase_AS"/>
</dbReference>
<dbReference type="Proteomes" id="UP000887574">
    <property type="component" value="Unplaced"/>
</dbReference>
<evidence type="ECO:0000256" key="2">
    <source>
        <dbReference type="PIRSR" id="PIRSR601461-2"/>
    </source>
</evidence>
<feature type="signal peptide" evidence="3">
    <location>
        <begin position="1"/>
        <end position="19"/>
    </location>
</feature>
<dbReference type="WBParaSite" id="jg2833">
    <property type="protein sequence ID" value="jg2833"/>
    <property type="gene ID" value="jg2833"/>
</dbReference>
<comment type="similarity">
    <text evidence="1">Belongs to the peptidase A1 family.</text>
</comment>
<dbReference type="InterPro" id="IPR033121">
    <property type="entry name" value="PEPTIDASE_A1"/>
</dbReference>
<feature type="disulfide bond" evidence="2">
    <location>
        <begin position="67"/>
        <end position="103"/>
    </location>
</feature>
<organism evidence="5 6">
    <name type="scientific">Ditylenchus dipsaci</name>
    <dbReference type="NCBI Taxonomy" id="166011"/>
    <lineage>
        <taxon>Eukaryota</taxon>
        <taxon>Metazoa</taxon>
        <taxon>Ecdysozoa</taxon>
        <taxon>Nematoda</taxon>
        <taxon>Chromadorea</taxon>
        <taxon>Rhabditida</taxon>
        <taxon>Tylenchina</taxon>
        <taxon>Tylenchomorpha</taxon>
        <taxon>Sphaerularioidea</taxon>
        <taxon>Anguinidae</taxon>
        <taxon>Anguininae</taxon>
        <taxon>Ditylenchus</taxon>
    </lineage>
</organism>
<dbReference type="InterPro" id="IPR021109">
    <property type="entry name" value="Peptidase_aspartic_dom_sf"/>
</dbReference>
<dbReference type="PANTHER" id="PTHR47966:SF45">
    <property type="entry name" value="PEPTIDASE A1 DOMAIN-CONTAINING PROTEIN"/>
    <property type="match status" value="1"/>
</dbReference>
<evidence type="ECO:0000313" key="6">
    <source>
        <dbReference type="WBParaSite" id="jg2833"/>
    </source>
</evidence>
<dbReference type="PROSITE" id="PS00141">
    <property type="entry name" value="ASP_PROTEASE"/>
    <property type="match status" value="1"/>
</dbReference>
<evidence type="ECO:0000256" key="3">
    <source>
        <dbReference type="SAM" id="SignalP"/>
    </source>
</evidence>
<dbReference type="GO" id="GO:0006508">
    <property type="term" value="P:proteolysis"/>
    <property type="evidence" value="ECO:0007669"/>
    <property type="project" value="InterPro"/>
</dbReference>
<keyword evidence="3" id="KW-0732">Signal</keyword>
<dbReference type="SUPFAM" id="SSF50630">
    <property type="entry name" value="Acid proteases"/>
    <property type="match status" value="1"/>
</dbReference>
<dbReference type="GO" id="GO:0004190">
    <property type="term" value="F:aspartic-type endopeptidase activity"/>
    <property type="evidence" value="ECO:0007669"/>
    <property type="project" value="InterPro"/>
</dbReference>
<reference evidence="6" key="1">
    <citation type="submission" date="2022-11" db="UniProtKB">
        <authorList>
            <consortium name="WormBaseParasite"/>
        </authorList>
    </citation>
    <scope>IDENTIFICATION</scope>
</reference>
<dbReference type="Pfam" id="PF00026">
    <property type="entry name" value="Asp"/>
    <property type="match status" value="1"/>
</dbReference>
<feature type="domain" description="Peptidase A1" evidence="4">
    <location>
        <begin position="36"/>
        <end position="336"/>
    </location>
</feature>